<keyword evidence="4" id="KW-1185">Reference proteome</keyword>
<keyword evidence="1" id="KW-0472">Membrane</keyword>
<feature type="domain" description="WSC" evidence="2">
    <location>
        <begin position="1"/>
        <end position="83"/>
    </location>
</feature>
<gene>
    <name evidence="3" type="ORF">BDP55DRAFT_331201</name>
</gene>
<dbReference type="Pfam" id="PF01822">
    <property type="entry name" value="WSC"/>
    <property type="match status" value="1"/>
</dbReference>
<dbReference type="EMBL" id="JAHMHR010000056">
    <property type="protein sequence ID" value="KAK1659758.1"/>
    <property type="molecule type" value="Genomic_DNA"/>
</dbReference>
<evidence type="ECO:0000313" key="3">
    <source>
        <dbReference type="EMBL" id="KAK1659758.1"/>
    </source>
</evidence>
<proteinExistence type="predicted"/>
<keyword evidence="1" id="KW-1133">Transmembrane helix</keyword>
<feature type="transmembrane region" description="Helical" evidence="1">
    <location>
        <begin position="165"/>
        <end position="187"/>
    </location>
</feature>
<dbReference type="InterPro" id="IPR002889">
    <property type="entry name" value="WSC_carb-bd"/>
</dbReference>
<dbReference type="RefSeq" id="XP_060424522.1">
    <property type="nucleotide sequence ID" value="XM_060566846.1"/>
</dbReference>
<name>A0AAJ0AAR5_9PEZI</name>
<organism evidence="3 4">
    <name type="scientific">Colletotrichum godetiae</name>
    <dbReference type="NCBI Taxonomy" id="1209918"/>
    <lineage>
        <taxon>Eukaryota</taxon>
        <taxon>Fungi</taxon>
        <taxon>Dikarya</taxon>
        <taxon>Ascomycota</taxon>
        <taxon>Pezizomycotina</taxon>
        <taxon>Sordariomycetes</taxon>
        <taxon>Hypocreomycetidae</taxon>
        <taxon>Glomerellales</taxon>
        <taxon>Glomerellaceae</taxon>
        <taxon>Colletotrichum</taxon>
        <taxon>Colletotrichum acutatum species complex</taxon>
    </lineage>
</organism>
<dbReference type="GeneID" id="85451372"/>
<comment type="caution">
    <text evidence="3">The sequence shown here is derived from an EMBL/GenBank/DDBJ whole genome shotgun (WGS) entry which is preliminary data.</text>
</comment>
<accession>A0AAJ0AAR5</accession>
<dbReference type="SMART" id="SM00321">
    <property type="entry name" value="WSC"/>
    <property type="match status" value="1"/>
</dbReference>
<dbReference type="AlphaFoldDB" id="A0AAJ0AAR5"/>
<reference evidence="3" key="1">
    <citation type="submission" date="2021-06" db="EMBL/GenBank/DDBJ databases">
        <title>Comparative genomics, transcriptomics and evolutionary studies reveal genomic signatures of adaptation to plant cell wall in hemibiotrophic fungi.</title>
        <authorList>
            <consortium name="DOE Joint Genome Institute"/>
            <person name="Baroncelli R."/>
            <person name="Diaz J.F."/>
            <person name="Benocci T."/>
            <person name="Peng M."/>
            <person name="Battaglia E."/>
            <person name="Haridas S."/>
            <person name="Andreopoulos W."/>
            <person name="Labutti K."/>
            <person name="Pangilinan J."/>
            <person name="Floch G.L."/>
            <person name="Makela M.R."/>
            <person name="Henrissat B."/>
            <person name="Grigoriev I.V."/>
            <person name="Crouch J.A."/>
            <person name="De Vries R.P."/>
            <person name="Sukno S.A."/>
            <person name="Thon M.R."/>
        </authorList>
    </citation>
    <scope>NUCLEOTIDE SEQUENCE</scope>
    <source>
        <strain evidence="3">CBS 193.32</strain>
    </source>
</reference>
<dbReference type="Proteomes" id="UP001224890">
    <property type="component" value="Unassembled WGS sequence"/>
</dbReference>
<sequence length="223" mass="23553">MNICSSSNTATSAANSSVFQSRGLCAQFCDTWAFAILQQSQCWCSSESPVSGLTEASSCDSPCPGYPYETCGGKGLFSYVALHRVASPDDSITSTASIPRQTSVETLYETRITEDTLIKTVTQTVTVTKGDIEVPSDAPNITTTALSSTGSAAPASSEKLNRTQIAGIIGGALATTLIVLVIGVWSLHRRRTPLKQDDLNTGSVSELTHFPGRLGVLRITNPD</sequence>
<evidence type="ECO:0000259" key="2">
    <source>
        <dbReference type="PROSITE" id="PS51212"/>
    </source>
</evidence>
<keyword evidence="1" id="KW-0812">Transmembrane</keyword>
<protein>
    <recommendedName>
        <fullName evidence="2">WSC domain-containing protein</fullName>
    </recommendedName>
</protein>
<evidence type="ECO:0000256" key="1">
    <source>
        <dbReference type="SAM" id="Phobius"/>
    </source>
</evidence>
<evidence type="ECO:0000313" key="4">
    <source>
        <dbReference type="Proteomes" id="UP001224890"/>
    </source>
</evidence>
<dbReference type="PROSITE" id="PS51212">
    <property type="entry name" value="WSC"/>
    <property type="match status" value="1"/>
</dbReference>